<feature type="non-terminal residue" evidence="8">
    <location>
        <position position="1"/>
    </location>
</feature>
<feature type="domain" description="Guanylate cyclase" evidence="7">
    <location>
        <begin position="174"/>
        <end position="233"/>
    </location>
</feature>
<evidence type="ECO:0000256" key="6">
    <source>
        <dbReference type="ARBA" id="ARBA00023239"/>
    </source>
</evidence>
<evidence type="ECO:0000256" key="5">
    <source>
        <dbReference type="ARBA" id="ARBA00023136"/>
    </source>
</evidence>
<keyword evidence="5" id="KW-0472">Membrane</keyword>
<dbReference type="GO" id="GO:0005886">
    <property type="term" value="C:plasma membrane"/>
    <property type="evidence" value="ECO:0007669"/>
    <property type="project" value="TreeGrafter"/>
</dbReference>
<dbReference type="GO" id="GO:0035556">
    <property type="term" value="P:intracellular signal transduction"/>
    <property type="evidence" value="ECO:0007669"/>
    <property type="project" value="InterPro"/>
</dbReference>
<keyword evidence="6" id="KW-0456">Lyase</keyword>
<dbReference type="Pfam" id="PF00211">
    <property type="entry name" value="Guanylate_cyc"/>
    <property type="match status" value="1"/>
</dbReference>
<evidence type="ECO:0000259" key="7">
    <source>
        <dbReference type="PROSITE" id="PS50125"/>
    </source>
</evidence>
<dbReference type="GO" id="GO:0000166">
    <property type="term" value="F:nucleotide binding"/>
    <property type="evidence" value="ECO:0007669"/>
    <property type="project" value="UniProtKB-KW"/>
</dbReference>
<keyword evidence="4" id="KW-1133">Transmembrane helix</keyword>
<dbReference type="AlphaFoldDB" id="A0A7K5BIT6"/>
<gene>
    <name evidence="8" type="primary">Npr1_1</name>
    <name evidence="8" type="ORF">FURFIG_R06019</name>
</gene>
<dbReference type="PROSITE" id="PS50125">
    <property type="entry name" value="GUANYLATE_CYCLASE_2"/>
    <property type="match status" value="1"/>
</dbReference>
<dbReference type="Gene3D" id="1.10.510.10">
    <property type="entry name" value="Transferase(Phosphotransferase) domain 1"/>
    <property type="match status" value="1"/>
</dbReference>
<name>A0A7K5BIT6_9FURN</name>
<dbReference type="CDD" id="cd07302">
    <property type="entry name" value="CHD"/>
    <property type="match status" value="1"/>
</dbReference>
<proteinExistence type="predicted"/>
<evidence type="ECO:0000313" key="9">
    <source>
        <dbReference type="Proteomes" id="UP000529852"/>
    </source>
</evidence>
<evidence type="ECO:0000256" key="4">
    <source>
        <dbReference type="ARBA" id="ARBA00022989"/>
    </source>
</evidence>
<keyword evidence="9" id="KW-1185">Reference proteome</keyword>
<dbReference type="InterPro" id="IPR029787">
    <property type="entry name" value="Nucleotide_cyclase"/>
</dbReference>
<dbReference type="GO" id="GO:0004016">
    <property type="term" value="F:adenylate cyclase activity"/>
    <property type="evidence" value="ECO:0007669"/>
    <property type="project" value="TreeGrafter"/>
</dbReference>
<dbReference type="PANTHER" id="PTHR11920">
    <property type="entry name" value="GUANYLYL CYCLASE"/>
    <property type="match status" value="1"/>
</dbReference>
<organism evidence="8 9">
    <name type="scientific">Furnarius figulus</name>
    <dbReference type="NCBI Taxonomy" id="463165"/>
    <lineage>
        <taxon>Eukaryota</taxon>
        <taxon>Metazoa</taxon>
        <taxon>Chordata</taxon>
        <taxon>Craniata</taxon>
        <taxon>Vertebrata</taxon>
        <taxon>Euteleostomi</taxon>
        <taxon>Archelosauria</taxon>
        <taxon>Archosauria</taxon>
        <taxon>Dinosauria</taxon>
        <taxon>Saurischia</taxon>
        <taxon>Theropoda</taxon>
        <taxon>Coelurosauria</taxon>
        <taxon>Aves</taxon>
        <taxon>Neognathae</taxon>
        <taxon>Neoaves</taxon>
        <taxon>Telluraves</taxon>
        <taxon>Australaves</taxon>
        <taxon>Passeriformes</taxon>
        <taxon>Furnariidae</taxon>
        <taxon>Furnarius</taxon>
    </lineage>
</organism>
<evidence type="ECO:0000313" key="8">
    <source>
        <dbReference type="EMBL" id="NWR95943.1"/>
    </source>
</evidence>
<evidence type="ECO:0000256" key="3">
    <source>
        <dbReference type="ARBA" id="ARBA00022741"/>
    </source>
</evidence>
<reference evidence="8 9" key="1">
    <citation type="submission" date="2019-09" db="EMBL/GenBank/DDBJ databases">
        <title>Bird 10,000 Genomes (B10K) Project - Family phase.</title>
        <authorList>
            <person name="Zhang G."/>
        </authorList>
    </citation>
    <scope>NUCLEOTIDE SEQUENCE [LARGE SCALE GENOMIC DNA]</scope>
    <source>
        <strain evidence="8">B10K-DU-003-06</strain>
    </source>
</reference>
<dbReference type="GO" id="GO:0001653">
    <property type="term" value="F:peptide receptor activity"/>
    <property type="evidence" value="ECO:0007669"/>
    <property type="project" value="TreeGrafter"/>
</dbReference>
<dbReference type="InterPro" id="IPR001054">
    <property type="entry name" value="A/G_cyclase"/>
</dbReference>
<dbReference type="GO" id="GO:0004383">
    <property type="term" value="F:guanylate cyclase activity"/>
    <property type="evidence" value="ECO:0007669"/>
    <property type="project" value="TreeGrafter"/>
</dbReference>
<dbReference type="EMBL" id="VYZD01004204">
    <property type="protein sequence ID" value="NWR95943.1"/>
    <property type="molecule type" value="Genomic_DNA"/>
</dbReference>
<comment type="caution">
    <text evidence="8">The sequence shown here is derived from an EMBL/GenBank/DDBJ whole genome shotgun (WGS) entry which is preliminary data.</text>
</comment>
<dbReference type="PANTHER" id="PTHR11920:SF300">
    <property type="entry name" value="ATRIAL NATRIURETIC PEPTIDE RECEPTOR 1"/>
    <property type="match status" value="1"/>
</dbReference>
<protein>
    <submittedName>
        <fullName evidence="8">ANPRA protein</fullName>
    </submittedName>
</protein>
<feature type="non-terminal residue" evidence="8">
    <location>
        <position position="233"/>
    </location>
</feature>
<evidence type="ECO:0000256" key="1">
    <source>
        <dbReference type="ARBA" id="ARBA00004370"/>
    </source>
</evidence>
<evidence type="ECO:0000256" key="2">
    <source>
        <dbReference type="ARBA" id="ARBA00022692"/>
    </source>
</evidence>
<keyword evidence="2" id="KW-0812">Transmembrane</keyword>
<comment type="subcellular location">
    <subcellularLocation>
        <location evidence="1">Membrane</location>
    </subcellularLocation>
</comment>
<dbReference type="Gene3D" id="3.30.70.1230">
    <property type="entry name" value="Nucleotide cyclase"/>
    <property type="match status" value="1"/>
</dbReference>
<dbReference type="GO" id="GO:0007168">
    <property type="term" value="P:receptor guanylyl cyclase signaling pathway"/>
    <property type="evidence" value="ECO:0007669"/>
    <property type="project" value="TreeGrafter"/>
</dbReference>
<keyword evidence="3" id="KW-0547">Nucleotide-binding</keyword>
<sequence>PTEIIERVKSGERPSFRPSASVGCHLEELGQLMQLCWAEDVLERPDFNHIKVQLRKFNSATSATLVPSRSHPGPIPMPPQCHPVPSSATQCQLRVTQCHPSATSAIPVPPSATLVSSHSHPGPIPVLSQCHPSATSAIPVPPVPLWSHPSPIPVPSWFYPSATQCHQCHQCPPQVETIGDAYMVVSGLPERNGRLHAREVARMALALLDAVRSFRIRHRPQQRLELRIGIHTG</sequence>
<accession>A0A7K5BIT6</accession>
<dbReference type="Proteomes" id="UP000529852">
    <property type="component" value="Unassembled WGS sequence"/>
</dbReference>
<dbReference type="SUPFAM" id="SSF55073">
    <property type="entry name" value="Nucleotide cyclase"/>
    <property type="match status" value="1"/>
</dbReference>
<dbReference type="InterPro" id="IPR050401">
    <property type="entry name" value="Cyclic_nucleotide_synthase"/>
</dbReference>